<dbReference type="InterPro" id="IPR042229">
    <property type="entry name" value="Listeria/Bacterioides_rpt_sf"/>
</dbReference>
<dbReference type="Pfam" id="PF09479">
    <property type="entry name" value="Flg_new"/>
    <property type="match status" value="2"/>
</dbReference>
<organism evidence="3 4">
    <name type="scientific">Anaerostipes rhamnosivorans</name>
    <dbReference type="NCBI Taxonomy" id="1229621"/>
    <lineage>
        <taxon>Bacteria</taxon>
        <taxon>Bacillati</taxon>
        <taxon>Bacillota</taxon>
        <taxon>Clostridia</taxon>
        <taxon>Lachnospirales</taxon>
        <taxon>Lachnospiraceae</taxon>
        <taxon>Anaerostipes</taxon>
    </lineage>
</organism>
<dbReference type="InterPro" id="IPR003343">
    <property type="entry name" value="Big_2"/>
</dbReference>
<dbReference type="Gene3D" id="2.60.40.4270">
    <property type="entry name" value="Listeria-Bacteroides repeat domain"/>
    <property type="match status" value="2"/>
</dbReference>
<dbReference type="KEGG" id="arf:AR1Y2_0161"/>
<evidence type="ECO:0000313" key="4">
    <source>
        <dbReference type="Proteomes" id="UP000298653"/>
    </source>
</evidence>
<dbReference type="InterPro" id="IPR013378">
    <property type="entry name" value="InlB-like_B-rpt"/>
</dbReference>
<proteinExistence type="predicted"/>
<evidence type="ECO:0000259" key="2">
    <source>
        <dbReference type="SMART" id="SM00635"/>
    </source>
</evidence>
<feature type="domain" description="BIG2" evidence="2">
    <location>
        <begin position="333"/>
        <end position="412"/>
    </location>
</feature>
<dbReference type="NCBIfam" id="TIGR02543">
    <property type="entry name" value="List_Bact_rpt"/>
    <property type="match status" value="2"/>
</dbReference>
<dbReference type="SMART" id="SM00635">
    <property type="entry name" value="BID_2"/>
    <property type="match status" value="1"/>
</dbReference>
<dbReference type="EMBL" id="CP040058">
    <property type="protein sequence ID" value="QCP33615.1"/>
    <property type="molecule type" value="Genomic_DNA"/>
</dbReference>
<dbReference type="AlphaFoldDB" id="A0A4P8IAE9"/>
<protein>
    <recommendedName>
        <fullName evidence="2">BIG2 domain-containing protein</fullName>
    </recommendedName>
</protein>
<keyword evidence="4" id="KW-1185">Reference proteome</keyword>
<accession>A0A4P8IAE9</accession>
<dbReference type="SUPFAM" id="SSF49373">
    <property type="entry name" value="Invasin/intimin cell-adhesion fragments"/>
    <property type="match status" value="1"/>
</dbReference>
<evidence type="ECO:0000256" key="1">
    <source>
        <dbReference type="ARBA" id="ARBA00004196"/>
    </source>
</evidence>
<comment type="subcellular location">
    <subcellularLocation>
        <location evidence="1">Cell envelope</location>
    </subcellularLocation>
</comment>
<dbReference type="RefSeq" id="WP_175403551.1">
    <property type="nucleotide sequence ID" value="NZ_CP040058.1"/>
</dbReference>
<dbReference type="InterPro" id="IPR008964">
    <property type="entry name" value="Invasin/intimin_cell_adhesion"/>
</dbReference>
<name>A0A4P8IAE9_9FIRM</name>
<dbReference type="Gene3D" id="2.60.40.1080">
    <property type="match status" value="1"/>
</dbReference>
<reference evidence="3 4" key="1">
    <citation type="submission" date="2019-05" db="EMBL/GenBank/DDBJ databases">
        <title>Complete genome sequencing of Anaerostipes rhamnosivorans.</title>
        <authorList>
            <person name="Bui T.P.N."/>
            <person name="de Vos W.M."/>
        </authorList>
    </citation>
    <scope>NUCLEOTIDE SEQUENCE [LARGE SCALE GENOMIC DNA]</scope>
    <source>
        <strain evidence="3 4">1y2</strain>
    </source>
</reference>
<evidence type="ECO:0000313" key="3">
    <source>
        <dbReference type="EMBL" id="QCP33615.1"/>
    </source>
</evidence>
<gene>
    <name evidence="3" type="ORF">AR1Y2_0161</name>
</gene>
<dbReference type="Proteomes" id="UP000298653">
    <property type="component" value="Chromosome"/>
</dbReference>
<dbReference type="GO" id="GO:0030313">
    <property type="term" value="C:cell envelope"/>
    <property type="evidence" value="ECO:0007669"/>
    <property type="project" value="UniProtKB-SubCell"/>
</dbReference>
<dbReference type="Pfam" id="PF02368">
    <property type="entry name" value="Big_2"/>
    <property type="match status" value="1"/>
</dbReference>
<sequence>MNKRIMQGLTWVLLSAALLVSPLFSKQVLGSENRDLEVCPASDTDRDRGKIYVDGVQGNDDNDGEAETSACRTMERALDRAETIPKDSVDILVKGTVSVPGDLTIGSKRIYIKGNGNGGLAFSKSLILTSHTVFQDICLDFEESVSLEPIKIKDTYAAFLNNVKIKGKPDILYEGADILQIADGSFGSVKDSGQKGKLELNGGTIGTADGWDLCSVSSDAGHTVTVGQGIWNIQTLNLISICRDFVVNGNIQAGKITRTGTDVSLSLLSGKKIMADSFDPGILLEIRQDKGKTKTGEYLVCKRIDSIHAKTEKGYYFIIQDNGSCFSAVLRAGLDSLKVNPASVSLYPGEKTSLKAVFMPVAAQDIYAVDWTSSNAEVASVDAYGNVTARKPGQADLTVKALSDGSKQASCRITVLQRHYQIFYVLNGGTNSKNNPASFTKAGFSLKKPYRRGYEFRGWYADKRFRIPLRSIEMKKNYTAYAKWSKIKVSRPAITSLRNPVSGKLTVNYSRLSHISGYEIVCSRGRDFSSKDKTVRTKAAAKTLTGLQSNKGYYVKVRGYRYDSMGSRVYGSYSPARIGNSIHYHLKRGKNSAGNLIRYFKTKVTLKNPVRKGYRFKGWFTNKKCTRRIRVIPKNRQKNYHLYAKWRKRH</sequence>